<keyword evidence="1" id="KW-0732">Signal</keyword>
<gene>
    <name evidence="2" type="ORF">FKG94_19870</name>
</gene>
<dbReference type="EMBL" id="VHSG01000022">
    <property type="protein sequence ID" value="TQV71147.1"/>
    <property type="molecule type" value="Genomic_DNA"/>
</dbReference>
<proteinExistence type="predicted"/>
<evidence type="ECO:0008006" key="4">
    <source>
        <dbReference type="Google" id="ProtNLM"/>
    </source>
</evidence>
<evidence type="ECO:0000313" key="2">
    <source>
        <dbReference type="EMBL" id="TQV71147.1"/>
    </source>
</evidence>
<dbReference type="Proteomes" id="UP000319732">
    <property type="component" value="Unassembled WGS sequence"/>
</dbReference>
<dbReference type="Gene3D" id="1.10.390.10">
    <property type="entry name" value="Neutral Protease Domain 2"/>
    <property type="match status" value="1"/>
</dbReference>
<dbReference type="InterPro" id="IPR027268">
    <property type="entry name" value="Peptidase_M4/M1_CTD_sf"/>
</dbReference>
<feature type="chain" id="PRO_5022189368" description="Peptidase M61 catalytic domain-containing protein" evidence="1">
    <location>
        <begin position="22"/>
        <end position="478"/>
    </location>
</feature>
<name>A0A545T1Q0_9GAMM</name>
<comment type="caution">
    <text evidence="2">The sequence shown here is derived from an EMBL/GenBank/DDBJ whole genome shotgun (WGS) entry which is preliminary data.</text>
</comment>
<dbReference type="AlphaFoldDB" id="A0A545T1Q0"/>
<dbReference type="OrthoDB" id="1467486at2"/>
<reference evidence="2 3" key="1">
    <citation type="submission" date="2019-06" db="EMBL/GenBank/DDBJ databases">
        <title>Whole genome sequence for Cellvibrionaceae sp. R142.</title>
        <authorList>
            <person name="Wang G."/>
        </authorList>
    </citation>
    <scope>NUCLEOTIDE SEQUENCE [LARGE SCALE GENOMIC DNA]</scope>
    <source>
        <strain evidence="2 3">R142</strain>
    </source>
</reference>
<evidence type="ECO:0000256" key="1">
    <source>
        <dbReference type="SAM" id="SignalP"/>
    </source>
</evidence>
<evidence type="ECO:0000313" key="3">
    <source>
        <dbReference type="Proteomes" id="UP000319732"/>
    </source>
</evidence>
<protein>
    <recommendedName>
        <fullName evidence="4">Peptidase M61 catalytic domain-containing protein</fullName>
    </recommendedName>
</protein>
<sequence>MTKPVCCCWVFLLLGSLPAWGHRYDIAIDPRLSLLQVRLCFDGAAPTSLTSGDRRAGTYLSDVYIDSPEPAGRVSVRRGRMRLQDIAADACIAYKVSLQQIAQGRRSSHIGDSRLLDIRSWLWRPETVPASTQLHFSMPAGVEVATPWPPLPGRRHGFLLPDTPADWSGRVAFGRVRKTSVNVAGAELHISLVGPFDDRQIDEVRTWVRKTAENISGVYGRFPVVNAGVLVMALGDRYGSGPVPWAEVQRSGRPEAHFFINQNLPLAAFLADWTPTHELAHMLHPAIAWQFKWFYEGLASYYQNVARARGGQLSQRQAWQKLYDGFERGLKQSRQPDRRGSPKYMEMYWRGAAAALLADVRLRKESHNRHSLDSALSQFQQCCFAPVKTWDGFAFFRRLDELTDSRVFSSIFGKYARSDEFPDVLPVLRDLGIQVKRGRVHLTDESDWLALRTDLMTKPVVVGVQQSGGLSLPAAGGR</sequence>
<organism evidence="2 3">
    <name type="scientific">Exilibacterium tricleocarpae</name>
    <dbReference type="NCBI Taxonomy" id="2591008"/>
    <lineage>
        <taxon>Bacteria</taxon>
        <taxon>Pseudomonadati</taxon>
        <taxon>Pseudomonadota</taxon>
        <taxon>Gammaproteobacteria</taxon>
        <taxon>Cellvibrionales</taxon>
        <taxon>Cellvibrionaceae</taxon>
        <taxon>Exilibacterium</taxon>
    </lineage>
</organism>
<accession>A0A545T1Q0</accession>
<feature type="signal peptide" evidence="1">
    <location>
        <begin position="1"/>
        <end position="21"/>
    </location>
</feature>
<keyword evidence="3" id="KW-1185">Reference proteome</keyword>
<dbReference type="RefSeq" id="WP_142928689.1">
    <property type="nucleotide sequence ID" value="NZ_ML660100.1"/>
</dbReference>